<keyword evidence="2 5" id="KW-0812">Transmembrane</keyword>
<dbReference type="SUPFAM" id="SSF103473">
    <property type="entry name" value="MFS general substrate transporter"/>
    <property type="match status" value="1"/>
</dbReference>
<feature type="transmembrane region" description="Helical" evidence="5">
    <location>
        <begin position="289"/>
        <end position="307"/>
    </location>
</feature>
<evidence type="ECO:0000256" key="1">
    <source>
        <dbReference type="ARBA" id="ARBA00004141"/>
    </source>
</evidence>
<evidence type="ECO:0000259" key="6">
    <source>
        <dbReference type="PROSITE" id="PS50850"/>
    </source>
</evidence>
<dbReference type="Pfam" id="PF00083">
    <property type="entry name" value="Sugar_tr"/>
    <property type="match status" value="1"/>
</dbReference>
<accession>A0A1D1VL07</accession>
<protein>
    <recommendedName>
        <fullName evidence="6">Major facilitator superfamily (MFS) profile domain-containing protein</fullName>
    </recommendedName>
</protein>
<keyword evidence="3 5" id="KW-1133">Transmembrane helix</keyword>
<feature type="transmembrane region" description="Helical" evidence="5">
    <location>
        <begin position="224"/>
        <end position="248"/>
    </location>
</feature>
<feature type="transmembrane region" description="Helical" evidence="5">
    <location>
        <begin position="260"/>
        <end position="283"/>
    </location>
</feature>
<reference evidence="7 8" key="1">
    <citation type="journal article" date="2016" name="Nat. Commun.">
        <title>Extremotolerant tardigrade genome and improved radiotolerance of human cultured cells by tardigrade-unique protein.</title>
        <authorList>
            <person name="Hashimoto T."/>
            <person name="Horikawa D.D."/>
            <person name="Saito Y."/>
            <person name="Kuwahara H."/>
            <person name="Kozuka-Hata H."/>
            <person name="Shin-I T."/>
            <person name="Minakuchi Y."/>
            <person name="Ohishi K."/>
            <person name="Motoyama A."/>
            <person name="Aizu T."/>
            <person name="Enomoto A."/>
            <person name="Kondo K."/>
            <person name="Tanaka S."/>
            <person name="Hara Y."/>
            <person name="Koshikawa S."/>
            <person name="Sagara H."/>
            <person name="Miura T."/>
            <person name="Yokobori S."/>
            <person name="Miyagawa K."/>
            <person name="Suzuki Y."/>
            <person name="Kubo T."/>
            <person name="Oyama M."/>
            <person name="Kohara Y."/>
            <person name="Fujiyama A."/>
            <person name="Arakawa K."/>
            <person name="Katayama T."/>
            <person name="Toyoda A."/>
            <person name="Kunieda T."/>
        </authorList>
    </citation>
    <scope>NUCLEOTIDE SEQUENCE [LARGE SCALE GENOMIC DNA]</scope>
    <source>
        <strain evidence="7 8">YOKOZUNA-1</strain>
    </source>
</reference>
<feature type="transmembrane region" description="Helical" evidence="5">
    <location>
        <begin position="173"/>
        <end position="191"/>
    </location>
</feature>
<evidence type="ECO:0000256" key="4">
    <source>
        <dbReference type="ARBA" id="ARBA00023136"/>
    </source>
</evidence>
<dbReference type="Gene3D" id="1.20.1250.20">
    <property type="entry name" value="MFS general substrate transporter like domains"/>
    <property type="match status" value="1"/>
</dbReference>
<gene>
    <name evidence="7" type="primary">RvY_12890-1</name>
    <name evidence="7" type="synonym">RvY_12890.1</name>
    <name evidence="7" type="ORF">RvY_12890</name>
</gene>
<dbReference type="InterPro" id="IPR036259">
    <property type="entry name" value="MFS_trans_sf"/>
</dbReference>
<name>A0A1D1VL07_RAMVA</name>
<feature type="transmembrane region" description="Helical" evidence="5">
    <location>
        <begin position="39"/>
        <end position="57"/>
    </location>
</feature>
<comment type="caution">
    <text evidence="7">The sequence shown here is derived from an EMBL/GenBank/DDBJ whole genome shotgun (WGS) entry which is preliminary data.</text>
</comment>
<feature type="transmembrane region" description="Helical" evidence="5">
    <location>
        <begin position="378"/>
        <end position="400"/>
    </location>
</feature>
<dbReference type="PROSITE" id="PS50850">
    <property type="entry name" value="MFS"/>
    <property type="match status" value="1"/>
</dbReference>
<proteinExistence type="predicted"/>
<feature type="transmembrane region" description="Helical" evidence="5">
    <location>
        <begin position="200"/>
        <end position="218"/>
    </location>
</feature>
<dbReference type="EMBL" id="BDGG01000008">
    <property type="protein sequence ID" value="GAV02305.1"/>
    <property type="molecule type" value="Genomic_DNA"/>
</dbReference>
<dbReference type="GO" id="GO:0016020">
    <property type="term" value="C:membrane"/>
    <property type="evidence" value="ECO:0007669"/>
    <property type="project" value="UniProtKB-SubCell"/>
</dbReference>
<organism evidence="7 8">
    <name type="scientific">Ramazzottius varieornatus</name>
    <name type="common">Water bear</name>
    <name type="synonym">Tardigrade</name>
    <dbReference type="NCBI Taxonomy" id="947166"/>
    <lineage>
        <taxon>Eukaryota</taxon>
        <taxon>Metazoa</taxon>
        <taxon>Ecdysozoa</taxon>
        <taxon>Tardigrada</taxon>
        <taxon>Eutardigrada</taxon>
        <taxon>Parachela</taxon>
        <taxon>Hypsibioidea</taxon>
        <taxon>Ramazzottiidae</taxon>
        <taxon>Ramazzottius</taxon>
    </lineage>
</organism>
<feature type="domain" description="Major facilitator superfamily (MFS) profile" evidence="6">
    <location>
        <begin position="102"/>
        <end position="547"/>
    </location>
</feature>
<feature type="transmembrane region" description="Helical" evidence="5">
    <location>
        <begin position="523"/>
        <end position="542"/>
    </location>
</feature>
<keyword evidence="4 5" id="KW-0472">Membrane</keyword>
<sequence>MDLPIPRSKYRDGMPEKPKYKDFDSVVEVIGGFGKFQKLTIFLIILPALLPVGFFHFNVVFMSATPDTYGCTLPTYSNLTMEDLRPLLPKERRGGKNSPLVPSRCAMYDLNYTDLDLDSIRLRVNESGSYPIDTVSCDRTVGYTYSTAVYESTTVTDWDLVCGNWDVINSLQFSASTIGGLWGAFLFAFIADRCGRKPSFYSMLGVQVIFGAAAAFVPSSPSGIVLYLLSRVCVGMCTSFIYTMGLMLAVEITGVKTRALMSVLCSIGYSASVFVLLGIAYFVRSWRGLALASSLPLVALFALWKWFPESPRWYLAQKRYDDLEQYVRKVARVNGVKLDPDFDVNLPDILRGIDTTEYKEKGTLLDLFRTPNLRKKTLLLAFINFCNNGIFTGLNLYAPAFGADPHWNAFLANVVELPPYIFAQWACDRCGRRLSLFYPMLLCAAFCLATAGVAETAATAILVLSLAAKFCITFTFLVGELYEEEIFPTVVRGQGHSFTSVVSQLAGIGVPFVVHLGNNYVTMPLFIFGVLCAVGAVSALFLPETVYKELPQTLQDGETFGEHMPWKAIFTLLPGAKPKHGKRAVAVIDDLSAVHKL</sequence>
<evidence type="ECO:0000256" key="5">
    <source>
        <dbReference type="SAM" id="Phobius"/>
    </source>
</evidence>
<dbReference type="OrthoDB" id="5141738at2759"/>
<dbReference type="PANTHER" id="PTHR24064">
    <property type="entry name" value="SOLUTE CARRIER FAMILY 22 MEMBER"/>
    <property type="match status" value="1"/>
</dbReference>
<feature type="transmembrane region" description="Helical" evidence="5">
    <location>
        <begin position="460"/>
        <end position="478"/>
    </location>
</feature>
<dbReference type="STRING" id="947166.A0A1D1VL07"/>
<dbReference type="InterPro" id="IPR020846">
    <property type="entry name" value="MFS_dom"/>
</dbReference>
<keyword evidence="8" id="KW-1185">Reference proteome</keyword>
<comment type="subcellular location">
    <subcellularLocation>
        <location evidence="1">Membrane</location>
        <topology evidence="1">Multi-pass membrane protein</topology>
    </subcellularLocation>
</comment>
<evidence type="ECO:0000256" key="3">
    <source>
        <dbReference type="ARBA" id="ARBA00022989"/>
    </source>
</evidence>
<feature type="transmembrane region" description="Helical" evidence="5">
    <location>
        <begin position="435"/>
        <end position="454"/>
    </location>
</feature>
<dbReference type="AlphaFoldDB" id="A0A1D1VL07"/>
<dbReference type="InterPro" id="IPR005828">
    <property type="entry name" value="MFS_sugar_transport-like"/>
</dbReference>
<evidence type="ECO:0000313" key="7">
    <source>
        <dbReference type="EMBL" id="GAV02305.1"/>
    </source>
</evidence>
<evidence type="ECO:0000256" key="2">
    <source>
        <dbReference type="ARBA" id="ARBA00022692"/>
    </source>
</evidence>
<dbReference type="GO" id="GO:0022857">
    <property type="term" value="F:transmembrane transporter activity"/>
    <property type="evidence" value="ECO:0007669"/>
    <property type="project" value="InterPro"/>
</dbReference>
<dbReference type="Proteomes" id="UP000186922">
    <property type="component" value="Unassembled WGS sequence"/>
</dbReference>
<evidence type="ECO:0000313" key="8">
    <source>
        <dbReference type="Proteomes" id="UP000186922"/>
    </source>
</evidence>